<dbReference type="EMBL" id="CM003536">
    <property type="protein sequence ID" value="RCV40343.1"/>
    <property type="molecule type" value="Genomic_DNA"/>
</dbReference>
<organism evidence="1">
    <name type="scientific">Setaria italica</name>
    <name type="common">Foxtail millet</name>
    <name type="synonym">Panicum italicum</name>
    <dbReference type="NCBI Taxonomy" id="4555"/>
    <lineage>
        <taxon>Eukaryota</taxon>
        <taxon>Viridiplantae</taxon>
        <taxon>Streptophyta</taxon>
        <taxon>Embryophyta</taxon>
        <taxon>Tracheophyta</taxon>
        <taxon>Spermatophyta</taxon>
        <taxon>Magnoliopsida</taxon>
        <taxon>Liliopsida</taxon>
        <taxon>Poales</taxon>
        <taxon>Poaceae</taxon>
        <taxon>PACMAD clade</taxon>
        <taxon>Panicoideae</taxon>
        <taxon>Panicodae</taxon>
        <taxon>Paniceae</taxon>
        <taxon>Cenchrinae</taxon>
        <taxon>Setaria</taxon>
    </lineage>
</organism>
<proteinExistence type="predicted"/>
<sequence>MLWRAPFRRPSLVSTVDFDHVAGVRAVPVEPCLCRACPSSPALLQEDIRNFIDSSLKHDYHLAIFRKERIGGDSNGISYWYEDDPILGHRLYREIRRVEYVKEPTKRSKGKGVSSVPVISYQWEAVASNFDEFNTAAVSFEFIIDLSLGFLLKNGTID</sequence>
<accession>A0A368SDB3</accession>
<dbReference type="GO" id="GO:0006355">
    <property type="term" value="P:regulation of DNA-templated transcription"/>
    <property type="evidence" value="ECO:0007669"/>
    <property type="project" value="InterPro"/>
</dbReference>
<reference evidence="1" key="1">
    <citation type="journal article" date="2012" name="Nat. Biotechnol.">
        <title>Reference genome sequence of the model plant Setaria.</title>
        <authorList>
            <person name="Bennetzen J.L."/>
            <person name="Schmutz J."/>
            <person name="Wang H."/>
            <person name="Percifield R."/>
            <person name="Hawkins J."/>
            <person name="Pontaroli A.C."/>
            <person name="Estep M."/>
            <person name="Feng L."/>
            <person name="Vaughn J.N."/>
            <person name="Grimwood J."/>
            <person name="Jenkins J."/>
            <person name="Barry K."/>
            <person name="Lindquist E."/>
            <person name="Hellsten U."/>
            <person name="Deshpande S."/>
            <person name="Wang X."/>
            <person name="Wu X."/>
            <person name="Mitros T."/>
            <person name="Triplett J."/>
            <person name="Yang X."/>
            <person name="Ye C.Y."/>
            <person name="Mauro-Herrera M."/>
            <person name="Wang L."/>
            <person name="Li P."/>
            <person name="Sharma M."/>
            <person name="Sharma R."/>
            <person name="Ronald P.C."/>
            <person name="Panaud O."/>
            <person name="Kellogg E.A."/>
            <person name="Brutnell T.P."/>
            <person name="Doust A.N."/>
            <person name="Tuskan G.A."/>
            <person name="Rokhsar D."/>
            <person name="Devos K.M."/>
        </authorList>
    </citation>
    <scope>NUCLEOTIDE SEQUENCE [LARGE SCALE GENOMIC DNA]</scope>
    <source>
        <strain evidence="1">Yugu1</strain>
    </source>
</reference>
<reference evidence="1" key="2">
    <citation type="submission" date="2015-07" db="EMBL/GenBank/DDBJ databases">
        <authorList>
            <person name="Noorani M."/>
        </authorList>
    </citation>
    <scope>NUCLEOTIDE SEQUENCE</scope>
    <source>
        <strain evidence="1">Yugu1</strain>
    </source>
</reference>
<dbReference type="InterPro" id="IPR028938">
    <property type="entry name" value="Rsf1-like"/>
</dbReference>
<dbReference type="PANTHER" id="PTHR14296:SF7">
    <property type="entry name" value="DDT DOMAIN-CONTAINING PROTEIN DDR4"/>
    <property type="match status" value="1"/>
</dbReference>
<dbReference type="STRING" id="4555.A0A368SDB3"/>
<dbReference type="OrthoDB" id="303107at2759"/>
<evidence type="ECO:0000313" key="1">
    <source>
        <dbReference type="EMBL" id="RCV40343.1"/>
    </source>
</evidence>
<dbReference type="AlphaFoldDB" id="A0A368SDB3"/>
<gene>
    <name evidence="1" type="ORF">SETIT_9G045500v2</name>
</gene>
<protein>
    <submittedName>
        <fullName evidence="1">Uncharacterized protein</fullName>
    </submittedName>
</protein>
<dbReference type="GO" id="GO:0031213">
    <property type="term" value="C:RSF complex"/>
    <property type="evidence" value="ECO:0007669"/>
    <property type="project" value="InterPro"/>
</dbReference>
<name>A0A368SDB3_SETIT</name>
<dbReference type="PANTHER" id="PTHR14296">
    <property type="entry name" value="REMODELING AND SPACING FACTOR 1"/>
    <property type="match status" value="1"/>
</dbReference>